<evidence type="ECO:0000256" key="6">
    <source>
        <dbReference type="ARBA" id="ARBA00022918"/>
    </source>
</evidence>
<evidence type="ECO:0000256" key="4">
    <source>
        <dbReference type="ARBA" id="ARBA00022759"/>
    </source>
</evidence>
<evidence type="ECO:0000256" key="7">
    <source>
        <dbReference type="SAM" id="MobiDB-lite"/>
    </source>
</evidence>
<proteinExistence type="predicted"/>
<keyword evidence="10" id="KW-1185">Reference proteome</keyword>
<sequence>MPRRIQNPSMFDRLPGEVVLSIVQHLLDARPRGRQSLKSFVASTIPLQRLSRKFKLALDVVIGLHFHTFALPLHHGVHTDHAPWHISPNHAHHKHRDYWTFFQGASAVRIPLFGDIVKTLTVPRIPTLRCLSLDVRAMEPMGRASLRTWKLLHAPRLVQTTLILARIAAGAFGIEELNLRLSPQQDLLNIVHELVARNRRLRIVRIEVDSSTLPVAGERDTVDFLDASAAVVPPSSRRVRNLPESLRDFQVGTVRPAPSSELQDLLRGPLPRPRSFQEGPHLLVLTERPVAFLSRLTSPAEEKLVAAELELVCLAWAFHKLAHLLEGADLTVVTDHAPMERMLRSSANTTYGPTVTRCRAFIMPHLGNIRFVYRPGPRHTNADALSRLIPDQGRSASGGGDVLASQTITTK</sequence>
<evidence type="ECO:0000313" key="10">
    <source>
        <dbReference type="Proteomes" id="UP000077684"/>
    </source>
</evidence>
<dbReference type="InterPro" id="IPR041373">
    <property type="entry name" value="RT_RNaseH"/>
</dbReference>
<keyword evidence="5" id="KW-0378">Hydrolase</keyword>
<organism evidence="9 10">
    <name type="scientific">Tilletia controversa</name>
    <name type="common">dwarf bunt fungus</name>
    <dbReference type="NCBI Taxonomy" id="13291"/>
    <lineage>
        <taxon>Eukaryota</taxon>
        <taxon>Fungi</taxon>
        <taxon>Dikarya</taxon>
        <taxon>Basidiomycota</taxon>
        <taxon>Ustilaginomycotina</taxon>
        <taxon>Exobasidiomycetes</taxon>
        <taxon>Tilletiales</taxon>
        <taxon>Tilletiaceae</taxon>
        <taxon>Tilletia</taxon>
    </lineage>
</organism>
<evidence type="ECO:0000256" key="5">
    <source>
        <dbReference type="ARBA" id="ARBA00022801"/>
    </source>
</evidence>
<dbReference type="Pfam" id="PF17917">
    <property type="entry name" value="RT_RNaseH"/>
    <property type="match status" value="1"/>
</dbReference>
<dbReference type="GO" id="GO:0016787">
    <property type="term" value="F:hydrolase activity"/>
    <property type="evidence" value="ECO:0007669"/>
    <property type="project" value="UniProtKB-KW"/>
</dbReference>
<reference evidence="9" key="1">
    <citation type="submission" date="2016-04" db="EMBL/GenBank/DDBJ databases">
        <authorList>
            <person name="Nguyen H.D."/>
            <person name="Samba Siva P."/>
            <person name="Cullis J."/>
            <person name="Levesque C.A."/>
            <person name="Hambleton S."/>
        </authorList>
    </citation>
    <scope>NUCLEOTIDE SEQUENCE</scope>
    <source>
        <strain evidence="9">DAOMC 236426</strain>
    </source>
</reference>
<keyword evidence="6" id="KW-0695">RNA-directed DNA polymerase</keyword>
<dbReference type="InterPro" id="IPR043502">
    <property type="entry name" value="DNA/RNA_pol_sf"/>
</dbReference>
<gene>
    <name evidence="9" type="ORF">A4X06_0g8661</name>
</gene>
<evidence type="ECO:0000256" key="1">
    <source>
        <dbReference type="ARBA" id="ARBA00022679"/>
    </source>
</evidence>
<reference evidence="9" key="2">
    <citation type="journal article" date="2019" name="IMA Fungus">
        <title>Genome sequencing and comparison of five Tilletia species to identify candidate genes for the detection of regulated species infecting wheat.</title>
        <authorList>
            <person name="Nguyen H.D.T."/>
            <person name="Sultana T."/>
            <person name="Kesanakurti P."/>
            <person name="Hambleton S."/>
        </authorList>
    </citation>
    <scope>NUCLEOTIDE SEQUENCE</scope>
    <source>
        <strain evidence="9">DAOMC 236426</strain>
    </source>
</reference>
<keyword evidence="3" id="KW-0540">Nuclease</keyword>
<keyword evidence="1" id="KW-0808">Transferase</keyword>
<dbReference type="AlphaFoldDB" id="A0A8X7MJX7"/>
<evidence type="ECO:0000259" key="8">
    <source>
        <dbReference type="Pfam" id="PF17917"/>
    </source>
</evidence>
<evidence type="ECO:0000256" key="2">
    <source>
        <dbReference type="ARBA" id="ARBA00022695"/>
    </source>
</evidence>
<dbReference type="Proteomes" id="UP000077684">
    <property type="component" value="Unassembled WGS sequence"/>
</dbReference>
<feature type="region of interest" description="Disordered" evidence="7">
    <location>
        <begin position="390"/>
        <end position="411"/>
    </location>
</feature>
<keyword evidence="4" id="KW-0255">Endonuclease</keyword>
<evidence type="ECO:0000256" key="3">
    <source>
        <dbReference type="ARBA" id="ARBA00022722"/>
    </source>
</evidence>
<dbReference type="GO" id="GO:0004519">
    <property type="term" value="F:endonuclease activity"/>
    <property type="evidence" value="ECO:0007669"/>
    <property type="project" value="UniProtKB-KW"/>
</dbReference>
<comment type="caution">
    <text evidence="9">The sequence shown here is derived from an EMBL/GenBank/DDBJ whole genome shotgun (WGS) entry which is preliminary data.</text>
</comment>
<evidence type="ECO:0000313" key="9">
    <source>
        <dbReference type="EMBL" id="KAE8238693.1"/>
    </source>
</evidence>
<accession>A0A8X7MJX7</accession>
<name>A0A8X7MJX7_9BASI</name>
<dbReference type="EMBL" id="LWDE02002011">
    <property type="protein sequence ID" value="KAE8238693.1"/>
    <property type="molecule type" value="Genomic_DNA"/>
</dbReference>
<keyword evidence="2" id="KW-0548">Nucleotidyltransferase</keyword>
<dbReference type="SUPFAM" id="SSF56672">
    <property type="entry name" value="DNA/RNA polymerases"/>
    <property type="match status" value="1"/>
</dbReference>
<dbReference type="GO" id="GO:0003964">
    <property type="term" value="F:RNA-directed DNA polymerase activity"/>
    <property type="evidence" value="ECO:0007669"/>
    <property type="project" value="UniProtKB-KW"/>
</dbReference>
<feature type="domain" description="Reverse transcriptase RNase H-like" evidence="8">
    <location>
        <begin position="287"/>
        <end position="347"/>
    </location>
</feature>
<protein>
    <recommendedName>
        <fullName evidence="8">Reverse transcriptase RNase H-like domain-containing protein</fullName>
    </recommendedName>
</protein>